<dbReference type="Pfam" id="PF12833">
    <property type="entry name" value="HTH_18"/>
    <property type="match status" value="1"/>
</dbReference>
<dbReference type="GO" id="GO:0003700">
    <property type="term" value="F:DNA-binding transcription factor activity"/>
    <property type="evidence" value="ECO:0007669"/>
    <property type="project" value="InterPro"/>
</dbReference>
<sequence>MPCGRFGQALVRRAARSLLHSDCFGITRSRASSWAVAPGYSCDCVARRLCQNGGRGHIMATAGREATGPAPARADAALAPTRRFATRDLPEHRRDELIREFYGRIGIGVDIAPIDVPLDLDISTLILPQVMMIAATTTPLRWDRRPDLTADGNDDICITWAAGGYAFRQRGRSDVEIAPGAACIIPVDRPWSAATLDGSWKTNIQIERRLLLERVPGLEDVAPDCIERRSPEAALLFDYQWCIARRPITEAMAPRIAEHIADLVALALGASPDARQAAREGGVRAARLLALQRHIAANLHRPMLCARSAAQALGISERYVRSLLADEETTFSDYVSDRRLDAIRSRLLQPSQAVLPIADIAAEFGFFEPSTFYRRFKGRFGVSPSEFRRG</sequence>
<name>A0A2P7QKD3_9SPHN</name>
<dbReference type="SMART" id="SM00342">
    <property type="entry name" value="HTH_ARAC"/>
    <property type="match status" value="1"/>
</dbReference>
<evidence type="ECO:0000256" key="1">
    <source>
        <dbReference type="ARBA" id="ARBA00023015"/>
    </source>
</evidence>
<reference evidence="5 6" key="1">
    <citation type="submission" date="2018-03" db="EMBL/GenBank/DDBJ databases">
        <title>The draft genome of Sphingosinicella sp. GL-C-18.</title>
        <authorList>
            <person name="Liu L."/>
            <person name="Li L."/>
            <person name="Liang L."/>
            <person name="Zhang X."/>
            <person name="Wang T."/>
        </authorList>
    </citation>
    <scope>NUCLEOTIDE SEQUENCE [LARGE SCALE GENOMIC DNA]</scope>
    <source>
        <strain evidence="5 6">GL-C-18</strain>
    </source>
</reference>
<accession>A0A2P7QKD3</accession>
<gene>
    <name evidence="5" type="ORF">C7I55_18330</name>
</gene>
<evidence type="ECO:0000256" key="2">
    <source>
        <dbReference type="ARBA" id="ARBA00023125"/>
    </source>
</evidence>
<dbReference type="AlphaFoldDB" id="A0A2P7QKD3"/>
<dbReference type="PRINTS" id="PR00032">
    <property type="entry name" value="HTHARAC"/>
</dbReference>
<evidence type="ECO:0000313" key="6">
    <source>
        <dbReference type="Proteomes" id="UP000241167"/>
    </source>
</evidence>
<dbReference type="PANTHER" id="PTHR46796">
    <property type="entry name" value="HTH-TYPE TRANSCRIPTIONAL ACTIVATOR RHAS-RELATED"/>
    <property type="match status" value="1"/>
</dbReference>
<protein>
    <recommendedName>
        <fullName evidence="4">HTH araC/xylS-type domain-containing protein</fullName>
    </recommendedName>
</protein>
<keyword evidence="1" id="KW-0805">Transcription regulation</keyword>
<dbReference type="InterPro" id="IPR020449">
    <property type="entry name" value="Tscrpt_reg_AraC-type_HTH"/>
</dbReference>
<comment type="caution">
    <text evidence="5">The sequence shown here is derived from an EMBL/GenBank/DDBJ whole genome shotgun (WGS) entry which is preliminary data.</text>
</comment>
<keyword evidence="3" id="KW-0804">Transcription</keyword>
<evidence type="ECO:0000256" key="3">
    <source>
        <dbReference type="ARBA" id="ARBA00023163"/>
    </source>
</evidence>
<dbReference type="PROSITE" id="PS01124">
    <property type="entry name" value="HTH_ARAC_FAMILY_2"/>
    <property type="match status" value="1"/>
</dbReference>
<keyword evidence="6" id="KW-1185">Reference proteome</keyword>
<dbReference type="Pfam" id="PF14525">
    <property type="entry name" value="AraC_binding_2"/>
    <property type="match status" value="1"/>
</dbReference>
<evidence type="ECO:0000313" key="5">
    <source>
        <dbReference type="EMBL" id="PSJ38403.1"/>
    </source>
</evidence>
<dbReference type="Gene3D" id="1.10.10.60">
    <property type="entry name" value="Homeodomain-like"/>
    <property type="match status" value="1"/>
</dbReference>
<dbReference type="GO" id="GO:0043565">
    <property type="term" value="F:sequence-specific DNA binding"/>
    <property type="evidence" value="ECO:0007669"/>
    <property type="project" value="InterPro"/>
</dbReference>
<keyword evidence="2" id="KW-0238">DNA-binding</keyword>
<proteinExistence type="predicted"/>
<dbReference type="InterPro" id="IPR018060">
    <property type="entry name" value="HTH_AraC"/>
</dbReference>
<organism evidence="5 6">
    <name type="scientific">Allosphingosinicella deserti</name>
    <dbReference type="NCBI Taxonomy" id="2116704"/>
    <lineage>
        <taxon>Bacteria</taxon>
        <taxon>Pseudomonadati</taxon>
        <taxon>Pseudomonadota</taxon>
        <taxon>Alphaproteobacteria</taxon>
        <taxon>Sphingomonadales</taxon>
        <taxon>Sphingomonadaceae</taxon>
        <taxon>Allosphingosinicella</taxon>
    </lineage>
</organism>
<dbReference type="EMBL" id="PXYI01000006">
    <property type="protein sequence ID" value="PSJ38403.1"/>
    <property type="molecule type" value="Genomic_DNA"/>
</dbReference>
<dbReference type="PANTHER" id="PTHR46796:SF6">
    <property type="entry name" value="ARAC SUBFAMILY"/>
    <property type="match status" value="1"/>
</dbReference>
<evidence type="ECO:0000259" key="4">
    <source>
        <dbReference type="PROSITE" id="PS01124"/>
    </source>
</evidence>
<dbReference type="InterPro" id="IPR035418">
    <property type="entry name" value="AraC-bd_2"/>
</dbReference>
<dbReference type="InterPro" id="IPR050204">
    <property type="entry name" value="AraC_XylS_family_regulators"/>
</dbReference>
<dbReference type="SUPFAM" id="SSF46689">
    <property type="entry name" value="Homeodomain-like"/>
    <property type="match status" value="1"/>
</dbReference>
<dbReference type="InterPro" id="IPR009057">
    <property type="entry name" value="Homeodomain-like_sf"/>
</dbReference>
<feature type="domain" description="HTH araC/xylS-type" evidence="4">
    <location>
        <begin position="289"/>
        <end position="390"/>
    </location>
</feature>
<dbReference type="Proteomes" id="UP000241167">
    <property type="component" value="Unassembled WGS sequence"/>
</dbReference>